<evidence type="ECO:0000256" key="7">
    <source>
        <dbReference type="HAMAP-Rule" id="MF_00178"/>
    </source>
</evidence>
<dbReference type="UniPathway" id="UPA00275">
    <property type="reaction ID" value="UER00404"/>
</dbReference>
<comment type="similarity">
    <text evidence="2 7">Belongs to the DMRL synthase family.</text>
</comment>
<dbReference type="InterPro" id="IPR002180">
    <property type="entry name" value="LS/RS"/>
</dbReference>
<feature type="binding site" evidence="7">
    <location>
        <begin position="47"/>
        <end position="49"/>
    </location>
    <ligand>
        <name>5-amino-6-(D-ribitylamino)uracil</name>
        <dbReference type="ChEBI" id="CHEBI:15934"/>
    </ligand>
</feature>
<protein>
    <recommendedName>
        <fullName evidence="3 7">6,7-dimethyl-8-ribityllumazine synthase</fullName>
        <shortName evidence="7">DMRL synthase</shortName>
        <shortName evidence="7">LS</shortName>
        <shortName evidence="7">Lumazine synthase</shortName>
        <ecNumber evidence="3 7">2.5.1.78</ecNumber>
    </recommendedName>
</protein>
<evidence type="ECO:0000256" key="2">
    <source>
        <dbReference type="ARBA" id="ARBA00007424"/>
    </source>
</evidence>
<keyword evidence="4 7" id="KW-0686">Riboflavin biosynthesis</keyword>
<dbReference type="GO" id="GO:0009231">
    <property type="term" value="P:riboflavin biosynthetic process"/>
    <property type="evidence" value="ECO:0007669"/>
    <property type="project" value="UniProtKB-UniRule"/>
</dbReference>
<comment type="pathway">
    <text evidence="1 7">Cofactor biosynthesis; riboflavin biosynthesis; riboflavin from 2-hydroxy-3-oxobutyl phosphate and 5-amino-6-(D-ribitylamino)uracil: step 1/2.</text>
</comment>
<dbReference type="NCBIfam" id="NF009084">
    <property type="entry name" value="PRK12419.1"/>
    <property type="match status" value="1"/>
</dbReference>
<dbReference type="InterPro" id="IPR036467">
    <property type="entry name" value="LS/RS_sf"/>
</dbReference>
<dbReference type="GO" id="GO:0005829">
    <property type="term" value="C:cytosol"/>
    <property type="evidence" value="ECO:0007669"/>
    <property type="project" value="TreeGrafter"/>
</dbReference>
<comment type="caution">
    <text evidence="7">Lacks conserved residue(s) required for the propagation of feature annotation.</text>
</comment>
<feature type="binding site" evidence="7">
    <location>
        <position position="104"/>
    </location>
    <ligand>
        <name>5-amino-6-(D-ribitylamino)uracil</name>
        <dbReference type="ChEBI" id="CHEBI:15934"/>
    </ligand>
</feature>
<sequence length="156" mass="16981">MTKSPTFAFIKARWHADIVDQAYAGFVARVEELAPGATVEAFDVPGAFEMPLLAQKLARTGRFDGIAAAALVVDGGIYRHDFVAQAVVSGLMDAQLATDTPMFSVSLTPHHFQPKSEHEQFYFDHFVHKGREAADAAMQIYALNQSLAANDNVRAA</sequence>
<proteinExistence type="inferred from homology"/>
<evidence type="ECO:0000256" key="1">
    <source>
        <dbReference type="ARBA" id="ARBA00004917"/>
    </source>
</evidence>
<keyword evidence="5 7" id="KW-0808">Transferase</keyword>
<dbReference type="HAMAP" id="MF_00178">
    <property type="entry name" value="Lumazine_synth"/>
    <property type="match status" value="1"/>
</dbReference>
<dbReference type="Proteomes" id="UP000244904">
    <property type="component" value="Unassembled WGS sequence"/>
</dbReference>
<dbReference type="Pfam" id="PF00885">
    <property type="entry name" value="DMRL_synthase"/>
    <property type="match status" value="1"/>
</dbReference>
<feature type="binding site" evidence="7">
    <location>
        <position position="14"/>
    </location>
    <ligand>
        <name>5-amino-6-(D-ribitylamino)uracil</name>
        <dbReference type="ChEBI" id="CHEBI:15934"/>
    </ligand>
</feature>
<evidence type="ECO:0000256" key="3">
    <source>
        <dbReference type="ARBA" id="ARBA00012664"/>
    </source>
</evidence>
<dbReference type="PANTHER" id="PTHR21058:SF0">
    <property type="entry name" value="6,7-DIMETHYL-8-RIBITYLLUMAZINE SYNTHASE"/>
    <property type="match status" value="1"/>
</dbReference>
<dbReference type="GO" id="GO:0009349">
    <property type="term" value="C:riboflavin synthase complex"/>
    <property type="evidence" value="ECO:0007669"/>
    <property type="project" value="InterPro"/>
</dbReference>
<dbReference type="PANTHER" id="PTHR21058">
    <property type="entry name" value="6,7-DIMETHYL-8-RIBITYLLUMAZINE SYNTHASE DMRL SYNTHASE LUMAZINE SYNTHASE"/>
    <property type="match status" value="1"/>
</dbReference>
<feature type="binding site" evidence="7">
    <location>
        <position position="118"/>
    </location>
    <ligand>
        <name>(2S)-2-hydroxy-3-oxobutyl phosphate</name>
        <dbReference type="ChEBI" id="CHEBI:58830"/>
    </ligand>
</feature>
<evidence type="ECO:0000313" key="8">
    <source>
        <dbReference type="EMBL" id="SPF80239.1"/>
    </source>
</evidence>
<dbReference type="SUPFAM" id="SSF52121">
    <property type="entry name" value="Lumazine synthase"/>
    <property type="match status" value="1"/>
</dbReference>
<dbReference type="AlphaFoldDB" id="A0A2R8AWI7"/>
<evidence type="ECO:0000256" key="6">
    <source>
        <dbReference type="ARBA" id="ARBA00048785"/>
    </source>
</evidence>
<evidence type="ECO:0000256" key="5">
    <source>
        <dbReference type="ARBA" id="ARBA00022679"/>
    </source>
</evidence>
<feature type="active site" description="Proton donor" evidence="7">
    <location>
        <position position="79"/>
    </location>
</feature>
<dbReference type="Gene3D" id="3.40.50.960">
    <property type="entry name" value="Lumazine/riboflavin synthase"/>
    <property type="match status" value="1"/>
</dbReference>
<feature type="binding site" evidence="7">
    <location>
        <begin position="71"/>
        <end position="73"/>
    </location>
    <ligand>
        <name>5-amino-6-(D-ribitylamino)uracil</name>
        <dbReference type="ChEBI" id="CHEBI:15934"/>
    </ligand>
</feature>
<organism evidence="8 9">
    <name type="scientific">Pseudoprimorskyibacter insulae</name>
    <dbReference type="NCBI Taxonomy" id="1695997"/>
    <lineage>
        <taxon>Bacteria</taxon>
        <taxon>Pseudomonadati</taxon>
        <taxon>Pseudomonadota</taxon>
        <taxon>Alphaproteobacteria</taxon>
        <taxon>Rhodobacterales</taxon>
        <taxon>Paracoccaceae</taxon>
        <taxon>Pseudoprimorskyibacter</taxon>
    </lineage>
</organism>
<evidence type="ECO:0000256" key="4">
    <source>
        <dbReference type="ARBA" id="ARBA00022619"/>
    </source>
</evidence>
<accession>A0A2R8AWI7</accession>
<comment type="function">
    <text evidence="7">Catalyzes the formation of 6,7-dimethyl-8-ribityllumazine by condensation of 5-amino-6-(D-ribitylamino)uracil with 3,4-dihydroxy-2-butanone 4-phosphate. This is the penultimate step in the biosynthesis of riboflavin.</text>
</comment>
<dbReference type="OrthoDB" id="9797659at2"/>
<dbReference type="EMBL" id="OMOJ01000003">
    <property type="protein sequence ID" value="SPF80239.1"/>
    <property type="molecule type" value="Genomic_DNA"/>
</dbReference>
<comment type="catalytic activity">
    <reaction evidence="6 7">
        <text>(2S)-2-hydroxy-3-oxobutyl phosphate + 5-amino-6-(D-ribitylamino)uracil = 6,7-dimethyl-8-(1-D-ribityl)lumazine + phosphate + 2 H2O + H(+)</text>
        <dbReference type="Rhea" id="RHEA:26152"/>
        <dbReference type="ChEBI" id="CHEBI:15377"/>
        <dbReference type="ChEBI" id="CHEBI:15378"/>
        <dbReference type="ChEBI" id="CHEBI:15934"/>
        <dbReference type="ChEBI" id="CHEBI:43474"/>
        <dbReference type="ChEBI" id="CHEBI:58201"/>
        <dbReference type="ChEBI" id="CHEBI:58830"/>
        <dbReference type="EC" id="2.5.1.78"/>
    </reaction>
</comment>
<evidence type="ECO:0000313" key="9">
    <source>
        <dbReference type="Proteomes" id="UP000244904"/>
    </source>
</evidence>
<gene>
    <name evidence="8" type="primary">ribH2</name>
    <name evidence="7" type="synonym">ribH</name>
    <name evidence="8" type="ORF">PRI8871_02046</name>
</gene>
<name>A0A2R8AWI7_9RHOB</name>
<dbReference type="GO" id="GO:0000906">
    <property type="term" value="F:6,7-dimethyl-8-ribityllumazine synthase activity"/>
    <property type="evidence" value="ECO:0007669"/>
    <property type="project" value="UniProtKB-UniRule"/>
</dbReference>
<dbReference type="EC" id="2.5.1.78" evidence="3 7"/>
<dbReference type="InterPro" id="IPR034964">
    <property type="entry name" value="LS"/>
</dbReference>
<reference evidence="9" key="1">
    <citation type="submission" date="2018-03" db="EMBL/GenBank/DDBJ databases">
        <authorList>
            <person name="Rodrigo-Torres L."/>
            <person name="Arahal R. D."/>
            <person name="Lucena T."/>
        </authorList>
    </citation>
    <scope>NUCLEOTIDE SEQUENCE [LARGE SCALE GENOMIC DNA]</scope>
    <source>
        <strain evidence="9">CECT 8871</strain>
    </source>
</reference>
<keyword evidence="9" id="KW-1185">Reference proteome</keyword>